<name>A0A3E0B0R7_9STAP</name>
<accession>A0A3E0B0R7</accession>
<dbReference type="AlphaFoldDB" id="A0A3E0B0R7"/>
<sequence>MVNDVQFYIYTILAVIILSMAVGFFTKRYFIMPVLTLVFMGIAAFVLPNFYDNLEWQPLAGYAAFLAVLSFVVSMSMWVVKRNRRRAKELRNGPGETIDEAEHKKEI</sequence>
<dbReference type="RefSeq" id="WP_115884242.1">
    <property type="nucleotide sequence ID" value="NZ_CBCSHX010000001.1"/>
</dbReference>
<reference evidence="2 3" key="1">
    <citation type="submission" date="2018-08" db="EMBL/GenBank/DDBJ databases">
        <title>Genomic Encyclopedia of Type Strains, Phase IV (KMG-IV): sequencing the most valuable type-strain genomes for metagenomic binning, comparative biology and taxonomic classification.</title>
        <authorList>
            <person name="Goeker M."/>
        </authorList>
    </citation>
    <scope>NUCLEOTIDE SEQUENCE [LARGE SCALE GENOMIC DNA]</scope>
    <source>
        <strain evidence="2 3">DSM 17274</strain>
    </source>
</reference>
<dbReference type="OrthoDB" id="2390434at2"/>
<feature type="transmembrane region" description="Helical" evidence="1">
    <location>
        <begin position="6"/>
        <end position="25"/>
    </location>
</feature>
<comment type="caution">
    <text evidence="2">The sequence shown here is derived from an EMBL/GenBank/DDBJ whole genome shotgun (WGS) entry which is preliminary data.</text>
</comment>
<keyword evidence="1" id="KW-1133">Transmembrane helix</keyword>
<organism evidence="2 3">
    <name type="scientific">Jeotgalicoccus halotolerans</name>
    <dbReference type="NCBI Taxonomy" id="157227"/>
    <lineage>
        <taxon>Bacteria</taxon>
        <taxon>Bacillati</taxon>
        <taxon>Bacillota</taxon>
        <taxon>Bacilli</taxon>
        <taxon>Bacillales</taxon>
        <taxon>Staphylococcaceae</taxon>
        <taxon>Jeotgalicoccus</taxon>
    </lineage>
</organism>
<feature type="transmembrane region" description="Helical" evidence="1">
    <location>
        <begin position="30"/>
        <end position="47"/>
    </location>
</feature>
<protein>
    <submittedName>
        <fullName evidence="2">Uncharacterized protein</fullName>
    </submittedName>
</protein>
<keyword evidence="3" id="KW-1185">Reference proteome</keyword>
<dbReference type="EMBL" id="QUMW01000009">
    <property type="protein sequence ID" value="REG25551.1"/>
    <property type="molecule type" value="Genomic_DNA"/>
</dbReference>
<feature type="transmembrane region" description="Helical" evidence="1">
    <location>
        <begin position="59"/>
        <end position="80"/>
    </location>
</feature>
<keyword evidence="1" id="KW-0472">Membrane</keyword>
<evidence type="ECO:0000313" key="3">
    <source>
        <dbReference type="Proteomes" id="UP000257076"/>
    </source>
</evidence>
<gene>
    <name evidence="2" type="ORF">DFR63_0591</name>
</gene>
<evidence type="ECO:0000313" key="2">
    <source>
        <dbReference type="EMBL" id="REG25551.1"/>
    </source>
</evidence>
<proteinExistence type="predicted"/>
<dbReference type="Proteomes" id="UP000257076">
    <property type="component" value="Unassembled WGS sequence"/>
</dbReference>
<evidence type="ECO:0000256" key="1">
    <source>
        <dbReference type="SAM" id="Phobius"/>
    </source>
</evidence>
<keyword evidence="1" id="KW-0812">Transmembrane</keyword>